<gene>
    <name evidence="2" type="ORF">ACFOU2_06710</name>
</gene>
<evidence type="ECO:0000256" key="1">
    <source>
        <dbReference type="SAM" id="Phobius"/>
    </source>
</evidence>
<keyword evidence="1" id="KW-0812">Transmembrane</keyword>
<dbReference type="EMBL" id="JBHRZT010000020">
    <property type="protein sequence ID" value="MFC3883225.1"/>
    <property type="molecule type" value="Genomic_DNA"/>
</dbReference>
<keyword evidence="1" id="KW-1133">Transmembrane helix</keyword>
<organism evidence="2 3">
    <name type="scientific">Bacillus songklensis</name>
    <dbReference type="NCBI Taxonomy" id="1069116"/>
    <lineage>
        <taxon>Bacteria</taxon>
        <taxon>Bacillati</taxon>
        <taxon>Bacillota</taxon>
        <taxon>Bacilli</taxon>
        <taxon>Bacillales</taxon>
        <taxon>Bacillaceae</taxon>
        <taxon>Bacillus</taxon>
    </lineage>
</organism>
<dbReference type="Proteomes" id="UP001595752">
    <property type="component" value="Unassembled WGS sequence"/>
</dbReference>
<dbReference type="RefSeq" id="WP_377913405.1">
    <property type="nucleotide sequence ID" value="NZ_JBHRZT010000020.1"/>
</dbReference>
<reference evidence="3" key="1">
    <citation type="journal article" date="2019" name="Int. J. Syst. Evol. Microbiol.">
        <title>The Global Catalogue of Microorganisms (GCM) 10K type strain sequencing project: providing services to taxonomists for standard genome sequencing and annotation.</title>
        <authorList>
            <consortium name="The Broad Institute Genomics Platform"/>
            <consortium name="The Broad Institute Genome Sequencing Center for Infectious Disease"/>
            <person name="Wu L."/>
            <person name="Ma J."/>
        </authorList>
    </citation>
    <scope>NUCLEOTIDE SEQUENCE [LARGE SCALE GENOMIC DNA]</scope>
    <source>
        <strain evidence="3">CCUG 61889</strain>
    </source>
</reference>
<proteinExistence type="predicted"/>
<keyword evidence="1" id="KW-0472">Membrane</keyword>
<comment type="caution">
    <text evidence="2">The sequence shown here is derived from an EMBL/GenBank/DDBJ whole genome shotgun (WGS) entry which is preliminary data.</text>
</comment>
<name>A0ABV8B014_9BACI</name>
<evidence type="ECO:0000313" key="2">
    <source>
        <dbReference type="EMBL" id="MFC3883225.1"/>
    </source>
</evidence>
<keyword evidence="3" id="KW-1185">Reference proteome</keyword>
<sequence length="84" mass="9475">MMKNKALLSLLLCGLMLYYAVPRLVVDANSTQGMFSLAWLLLAVLVIGGNLSSLLYAPKKFQARRKNIQHIDKKTSKKQIRQRG</sequence>
<protein>
    <submittedName>
        <fullName evidence="2">Uncharacterized protein</fullName>
    </submittedName>
</protein>
<feature type="transmembrane region" description="Helical" evidence="1">
    <location>
        <begin position="38"/>
        <end position="57"/>
    </location>
</feature>
<evidence type="ECO:0000313" key="3">
    <source>
        <dbReference type="Proteomes" id="UP001595752"/>
    </source>
</evidence>
<accession>A0ABV8B014</accession>